<dbReference type="PANTHER" id="PTHR11959">
    <property type="entry name" value="4-HYDROXYPHENYLPYRUVATE DIOXYGENASE"/>
    <property type="match status" value="1"/>
</dbReference>
<accession>A0A928ZRU1</accession>
<comment type="similarity">
    <text evidence="1">Belongs to the 4HPPD family.</text>
</comment>
<feature type="binding site" evidence="5">
    <location>
        <position position="154"/>
    </location>
    <ligand>
        <name>Fe cation</name>
        <dbReference type="ChEBI" id="CHEBI:24875"/>
    </ligand>
</feature>
<feature type="binding site" evidence="5">
    <location>
        <position position="320"/>
    </location>
    <ligand>
        <name>Fe cation</name>
        <dbReference type="ChEBI" id="CHEBI:24875"/>
    </ligand>
</feature>
<dbReference type="AlphaFoldDB" id="A0A928ZRU1"/>
<dbReference type="InterPro" id="IPR041736">
    <property type="entry name" value="4OHPhenylPyrv_dOase_N"/>
</dbReference>
<dbReference type="PANTHER" id="PTHR11959:SF1">
    <property type="entry name" value="4-HYDROXYPHENYLPYRUVATE DIOXYGENASE"/>
    <property type="match status" value="1"/>
</dbReference>
<dbReference type="CDD" id="cd08342">
    <property type="entry name" value="HPPD_N_like"/>
    <property type="match status" value="1"/>
</dbReference>
<protein>
    <submittedName>
        <fullName evidence="7">VOC family protein</fullName>
    </submittedName>
</protein>
<comment type="cofactor">
    <cofactor evidence="5">
        <name>Fe cation</name>
        <dbReference type="ChEBI" id="CHEBI:24875"/>
    </cofactor>
    <text evidence="5">Binds 1 Fe cation per subunit.</text>
</comment>
<dbReference type="Pfam" id="PF00903">
    <property type="entry name" value="Glyoxalase"/>
    <property type="match status" value="1"/>
</dbReference>
<dbReference type="SUPFAM" id="SSF54593">
    <property type="entry name" value="Glyoxalase/Bleomycin resistance protein/Dihydroxybiphenyl dioxygenase"/>
    <property type="match status" value="1"/>
</dbReference>
<organism evidence="7 8">
    <name type="scientific">Leptolyngbya cf. ectocarpi LEGE 11479</name>
    <dbReference type="NCBI Taxonomy" id="1828722"/>
    <lineage>
        <taxon>Bacteria</taxon>
        <taxon>Bacillati</taxon>
        <taxon>Cyanobacteriota</taxon>
        <taxon>Cyanophyceae</taxon>
        <taxon>Leptolyngbyales</taxon>
        <taxon>Leptolyngbyaceae</taxon>
        <taxon>Leptolyngbya group</taxon>
        <taxon>Leptolyngbya</taxon>
    </lineage>
</organism>
<dbReference type="GO" id="GO:0046872">
    <property type="term" value="F:metal ion binding"/>
    <property type="evidence" value="ECO:0007669"/>
    <property type="project" value="UniProtKB-KW"/>
</dbReference>
<dbReference type="InterPro" id="IPR004360">
    <property type="entry name" value="Glyas_Fos-R_dOase_dom"/>
</dbReference>
<sequence>MKIDHIHFFVEDAAHQRDWFVQHLGWTSLKQATLPDRYLEVLCYRDTLFVLSSPRTDDGPVAEYLRAYAQGVADVAIEVDDLAATLSHLGAKPQTVLSPLLSQLVGLNQNASPAAWASVYGWGGLRHTLIERPALKNFPQPANTDTAVAKGIDHIVLNVPAGELQPATTFYQKLFTLQKQQSFNIQTTQSGLCSQVLFAPTSQLYFNINEPTNGSSQIQTFLDTNHGAGIQHIALHSNPIVPTVRTLRQRGLALLSVPLTYYKHLQQRLQQCLTAPVEHPEWQQIVEQQILLDWQPSQPESLLLQIFSCPIFQDNHFFFEFIERRQSVQGFGEGNFLALYKAIETAETNKVEGWQRLSQRTS</sequence>
<dbReference type="PIRSF" id="PIRSF009283">
    <property type="entry name" value="HPP_dOase"/>
    <property type="match status" value="1"/>
</dbReference>
<dbReference type="InterPro" id="IPR037523">
    <property type="entry name" value="VOC_core"/>
</dbReference>
<evidence type="ECO:0000256" key="3">
    <source>
        <dbReference type="ARBA" id="ARBA00022737"/>
    </source>
</evidence>
<evidence type="ECO:0000256" key="4">
    <source>
        <dbReference type="ARBA" id="ARBA00023004"/>
    </source>
</evidence>
<evidence type="ECO:0000259" key="6">
    <source>
        <dbReference type="PROSITE" id="PS51819"/>
    </source>
</evidence>
<gene>
    <name evidence="7" type="ORF">IQ260_10315</name>
</gene>
<dbReference type="EMBL" id="JADEXP010000073">
    <property type="protein sequence ID" value="MBE9067048.1"/>
    <property type="molecule type" value="Genomic_DNA"/>
</dbReference>
<comment type="caution">
    <text evidence="7">The sequence shown here is derived from an EMBL/GenBank/DDBJ whole genome shotgun (WGS) entry which is preliminary data.</text>
</comment>
<feature type="domain" description="VOC" evidence="6">
    <location>
        <begin position="2"/>
        <end position="132"/>
    </location>
</feature>
<dbReference type="RefSeq" id="WP_193993021.1">
    <property type="nucleotide sequence ID" value="NZ_JADEXP010000073.1"/>
</dbReference>
<dbReference type="GO" id="GO:0003868">
    <property type="term" value="F:4-hydroxyphenylpyruvate dioxygenase activity"/>
    <property type="evidence" value="ECO:0007669"/>
    <property type="project" value="InterPro"/>
</dbReference>
<dbReference type="InterPro" id="IPR029068">
    <property type="entry name" value="Glyas_Bleomycin-R_OHBP_Dase"/>
</dbReference>
<dbReference type="Gene3D" id="3.10.180.10">
    <property type="entry name" value="2,3-Dihydroxybiphenyl 1,2-Dioxygenase, domain 1"/>
    <property type="match status" value="2"/>
</dbReference>
<name>A0A928ZRU1_LEPEC</name>
<feature type="domain" description="VOC" evidence="6">
    <location>
        <begin position="151"/>
        <end position="290"/>
    </location>
</feature>
<dbReference type="PROSITE" id="PS51819">
    <property type="entry name" value="VOC"/>
    <property type="match status" value="2"/>
</dbReference>
<feature type="binding site" evidence="5">
    <location>
        <position position="232"/>
    </location>
    <ligand>
        <name>Fe cation</name>
        <dbReference type="ChEBI" id="CHEBI:24875"/>
    </ligand>
</feature>
<evidence type="ECO:0000256" key="5">
    <source>
        <dbReference type="PIRSR" id="PIRSR009283-1"/>
    </source>
</evidence>
<dbReference type="GO" id="GO:0006572">
    <property type="term" value="P:L-tyrosine catabolic process"/>
    <property type="evidence" value="ECO:0007669"/>
    <property type="project" value="TreeGrafter"/>
</dbReference>
<keyword evidence="4 5" id="KW-0408">Iron</keyword>
<evidence type="ECO:0000313" key="8">
    <source>
        <dbReference type="Proteomes" id="UP000615026"/>
    </source>
</evidence>
<proteinExistence type="inferred from homology"/>
<reference evidence="7" key="1">
    <citation type="submission" date="2020-10" db="EMBL/GenBank/DDBJ databases">
        <authorList>
            <person name="Castelo-Branco R."/>
            <person name="Eusebio N."/>
            <person name="Adriana R."/>
            <person name="Vieira A."/>
            <person name="Brugerolle De Fraissinette N."/>
            <person name="Rezende De Castro R."/>
            <person name="Schneider M.P."/>
            <person name="Vasconcelos V."/>
            <person name="Leao P.N."/>
        </authorList>
    </citation>
    <scope>NUCLEOTIDE SEQUENCE</scope>
    <source>
        <strain evidence="7">LEGE 11479</strain>
    </source>
</reference>
<evidence type="ECO:0000313" key="7">
    <source>
        <dbReference type="EMBL" id="MBE9067048.1"/>
    </source>
</evidence>
<keyword evidence="3" id="KW-0677">Repeat</keyword>
<keyword evidence="8" id="KW-1185">Reference proteome</keyword>
<dbReference type="Proteomes" id="UP000615026">
    <property type="component" value="Unassembled WGS sequence"/>
</dbReference>
<keyword evidence="2 5" id="KW-0479">Metal-binding</keyword>
<evidence type="ECO:0000256" key="2">
    <source>
        <dbReference type="ARBA" id="ARBA00022723"/>
    </source>
</evidence>
<dbReference type="InterPro" id="IPR005956">
    <property type="entry name" value="4OHPhenylPyrv_dOase"/>
</dbReference>
<evidence type="ECO:0000256" key="1">
    <source>
        <dbReference type="ARBA" id="ARBA00005877"/>
    </source>
</evidence>